<organism evidence="2 3">
    <name type="scientific">Rhizobium deserti</name>
    <dbReference type="NCBI Taxonomy" id="2547961"/>
    <lineage>
        <taxon>Bacteria</taxon>
        <taxon>Pseudomonadati</taxon>
        <taxon>Pseudomonadota</taxon>
        <taxon>Alphaproteobacteria</taxon>
        <taxon>Hyphomicrobiales</taxon>
        <taxon>Rhizobiaceae</taxon>
        <taxon>Rhizobium/Agrobacterium group</taxon>
        <taxon>Rhizobium</taxon>
    </lineage>
</organism>
<proteinExistence type="predicted"/>
<keyword evidence="1" id="KW-1133">Transmembrane helix</keyword>
<dbReference type="AlphaFoldDB" id="A0A4V3AP69"/>
<feature type="transmembrane region" description="Helical" evidence="1">
    <location>
        <begin position="90"/>
        <end position="112"/>
    </location>
</feature>
<evidence type="ECO:0000313" key="3">
    <source>
        <dbReference type="Proteomes" id="UP000295238"/>
    </source>
</evidence>
<dbReference type="EMBL" id="SMTL01000004">
    <property type="protein sequence ID" value="TDK34566.1"/>
    <property type="molecule type" value="Genomic_DNA"/>
</dbReference>
<keyword evidence="1" id="KW-0812">Transmembrane</keyword>
<comment type="caution">
    <text evidence="2">The sequence shown here is derived from an EMBL/GenBank/DDBJ whole genome shotgun (WGS) entry which is preliminary data.</text>
</comment>
<dbReference type="OrthoDB" id="8283571at2"/>
<evidence type="ECO:0000256" key="1">
    <source>
        <dbReference type="SAM" id="Phobius"/>
    </source>
</evidence>
<keyword evidence="3" id="KW-1185">Reference proteome</keyword>
<dbReference type="RefSeq" id="WP_133317403.1">
    <property type="nucleotide sequence ID" value="NZ_SMTL01000004.1"/>
</dbReference>
<evidence type="ECO:0008006" key="4">
    <source>
        <dbReference type="Google" id="ProtNLM"/>
    </source>
</evidence>
<reference evidence="2 3" key="1">
    <citation type="submission" date="2019-03" db="EMBL/GenBank/DDBJ databases">
        <title>Rhizobium sp. nov., an bacterium isolated from biocrust in Mu Us Desert.</title>
        <authorList>
            <person name="Lixiong L."/>
        </authorList>
    </citation>
    <scope>NUCLEOTIDE SEQUENCE [LARGE SCALE GENOMIC DNA]</scope>
    <source>
        <strain evidence="2 3">SPY-1</strain>
    </source>
</reference>
<name>A0A4V3AP69_9HYPH</name>
<sequence length="219" mass="23992">MSNFRSQQGKTFIRMDILPPEQDKGRVIHLARRRAEVVDAQFVPVVERPRGASKLTCHNDNRRKSRYSGGRMRRSVARLEARLKTIPADFFTAMVAALFVAIFSMAGGFSFLSADAREAGAGPVLDITHVTMTPQDADGMRVLLINGIVENLGRDSHHMPSIRADLLSGDVVVATTLINVPQVQIEGQQSCGFSARVPHPGGKLPDLRLSFAERSASRS</sequence>
<keyword evidence="1" id="KW-0472">Membrane</keyword>
<dbReference type="Proteomes" id="UP000295238">
    <property type="component" value="Unassembled WGS sequence"/>
</dbReference>
<protein>
    <recommendedName>
        <fullName evidence="4">DUF3426 domain-containing protein</fullName>
    </recommendedName>
</protein>
<evidence type="ECO:0000313" key="2">
    <source>
        <dbReference type="EMBL" id="TDK34566.1"/>
    </source>
</evidence>
<accession>A0A4V3AP69</accession>
<gene>
    <name evidence="2" type="ORF">E2F50_17175</name>
</gene>